<dbReference type="AlphaFoldDB" id="A0A1I5A7Z9"/>
<dbReference type="InterPro" id="IPR036890">
    <property type="entry name" value="HATPase_C_sf"/>
</dbReference>
<accession>A0A1I5A7Z9</accession>
<dbReference type="SMART" id="SM00448">
    <property type="entry name" value="REC"/>
    <property type="match status" value="1"/>
</dbReference>
<feature type="modified residue" description="4-aspartylphosphate" evidence="6">
    <location>
        <position position="548"/>
    </location>
</feature>
<dbReference type="STRING" id="655353.SAMN04488056_101386"/>
<feature type="transmembrane region" description="Helical" evidence="7">
    <location>
        <begin position="53"/>
        <end position="71"/>
    </location>
</feature>
<dbReference type="PRINTS" id="PR00344">
    <property type="entry name" value="BCTRLSENSOR"/>
</dbReference>
<evidence type="ECO:0000256" key="4">
    <source>
        <dbReference type="ARBA" id="ARBA00022679"/>
    </source>
</evidence>
<dbReference type="CDD" id="cd00082">
    <property type="entry name" value="HisKA"/>
    <property type="match status" value="1"/>
</dbReference>
<evidence type="ECO:0000256" key="2">
    <source>
        <dbReference type="ARBA" id="ARBA00012438"/>
    </source>
</evidence>
<reference evidence="10 11" key="1">
    <citation type="submission" date="2016-10" db="EMBL/GenBank/DDBJ databases">
        <authorList>
            <person name="de Groot N.N."/>
        </authorList>
    </citation>
    <scope>NUCLEOTIDE SEQUENCE [LARGE SCALE GENOMIC DNA]</scope>
    <source>
        <strain evidence="10 11">CGMCC 1.9157</strain>
    </source>
</reference>
<dbReference type="GO" id="GO:0000155">
    <property type="term" value="F:phosphorelay sensor kinase activity"/>
    <property type="evidence" value="ECO:0007669"/>
    <property type="project" value="InterPro"/>
</dbReference>
<evidence type="ECO:0000259" key="8">
    <source>
        <dbReference type="PROSITE" id="PS50109"/>
    </source>
</evidence>
<dbReference type="CDD" id="cd00156">
    <property type="entry name" value="REC"/>
    <property type="match status" value="1"/>
</dbReference>
<proteinExistence type="predicted"/>
<feature type="domain" description="Histidine kinase" evidence="8">
    <location>
        <begin position="255"/>
        <end position="472"/>
    </location>
</feature>
<dbReference type="CDD" id="cd00075">
    <property type="entry name" value="HATPase"/>
    <property type="match status" value="1"/>
</dbReference>
<evidence type="ECO:0000256" key="6">
    <source>
        <dbReference type="PROSITE-ProRule" id="PRU00169"/>
    </source>
</evidence>
<dbReference type="InterPro" id="IPR036097">
    <property type="entry name" value="HisK_dim/P_sf"/>
</dbReference>
<gene>
    <name evidence="10" type="ORF">SAMN04488056_101386</name>
</gene>
<dbReference type="Pfam" id="PF02518">
    <property type="entry name" value="HATPase_c"/>
    <property type="match status" value="1"/>
</dbReference>
<dbReference type="SUPFAM" id="SSF52172">
    <property type="entry name" value="CheY-like"/>
    <property type="match status" value="1"/>
</dbReference>
<feature type="transmembrane region" description="Helical" evidence="7">
    <location>
        <begin position="77"/>
        <end position="94"/>
    </location>
</feature>
<dbReference type="Gene3D" id="1.10.287.130">
    <property type="match status" value="1"/>
</dbReference>
<evidence type="ECO:0000313" key="10">
    <source>
        <dbReference type="EMBL" id="SFN58575.1"/>
    </source>
</evidence>
<dbReference type="PANTHER" id="PTHR43047">
    <property type="entry name" value="TWO-COMPONENT HISTIDINE PROTEIN KINASE"/>
    <property type="match status" value="1"/>
</dbReference>
<evidence type="ECO:0000259" key="9">
    <source>
        <dbReference type="PROSITE" id="PS50110"/>
    </source>
</evidence>
<evidence type="ECO:0000313" key="11">
    <source>
        <dbReference type="Proteomes" id="UP000199236"/>
    </source>
</evidence>
<organism evidence="10 11">
    <name type="scientific">Cohaesibacter marisflavi</name>
    <dbReference type="NCBI Taxonomy" id="655353"/>
    <lineage>
        <taxon>Bacteria</taxon>
        <taxon>Pseudomonadati</taxon>
        <taxon>Pseudomonadota</taxon>
        <taxon>Alphaproteobacteria</taxon>
        <taxon>Hyphomicrobiales</taxon>
        <taxon>Cohaesibacteraceae</taxon>
    </lineage>
</organism>
<keyword evidence="5 10" id="KW-0418">Kinase</keyword>
<dbReference type="PROSITE" id="PS50109">
    <property type="entry name" value="HIS_KIN"/>
    <property type="match status" value="1"/>
</dbReference>
<feature type="transmembrane region" description="Helical" evidence="7">
    <location>
        <begin position="114"/>
        <end position="137"/>
    </location>
</feature>
<dbReference type="Proteomes" id="UP000199236">
    <property type="component" value="Unassembled WGS sequence"/>
</dbReference>
<dbReference type="PROSITE" id="PS50110">
    <property type="entry name" value="RESPONSE_REGULATORY"/>
    <property type="match status" value="1"/>
</dbReference>
<dbReference type="InterPro" id="IPR003594">
    <property type="entry name" value="HATPase_dom"/>
</dbReference>
<dbReference type="InterPro" id="IPR005467">
    <property type="entry name" value="His_kinase_dom"/>
</dbReference>
<dbReference type="Pfam" id="PF00072">
    <property type="entry name" value="Response_reg"/>
    <property type="match status" value="1"/>
</dbReference>
<keyword evidence="7" id="KW-1133">Transmembrane helix</keyword>
<sequence>MIGTIRRKRPAAAVATTSARRVSTMYLLDAFRKPLPENSVHEHVNVFLKTPDSIYLGHIASAAVLIFIASSNASVPTWFLILWGILEIIFYPLLMEVWRRTYMRIRPSKRTPYLWIGLMDYLSLVVGASWGVMTFVSLNPDNVAHFAIQMSIAAGATAAAVRSLGVFPRSFALYAVPYLGLLSLRLILLGDEFILLGGLVLVFLSMMLRFGHDTLESVSQYIQISNENLDLAQRYREAAEAARHANREKTRLLAAASHDLRQPLHAIGLHIETLPLKTMDEKSRETLGRIRSSLQTLSKLFNSVLDVSLLDSGKVQVRPSLFDLEDMLNHVLDDYEPLAEIAHVTLMLECPKVGILADGILVRRMVQNLLSNAIRHSGGGFARILVEQAGEDLSISVCDDGPGIPAEHQAVIFEEFTQIKKRRQRIMPNMDTSDQVEKGLGLGLAIVRRLADLQNIALDLDTSPSGTKITLRGFKSAPLSQKRKPSKGASDRIGAVFGYKRILVVDDDEGTRQATASLLQAWGCQLATAESLEALDDIEGPIDLIISDFSFPARYTGLDIIKKARMRYGKDLKALVISGDLSDEVHQRVSREKLLLIHKPVQPVQLRSAMLGLFSSDSDAQVIS</sequence>
<dbReference type="PANTHER" id="PTHR43047:SF9">
    <property type="entry name" value="HISTIDINE KINASE"/>
    <property type="match status" value="1"/>
</dbReference>
<dbReference type="SUPFAM" id="SSF47384">
    <property type="entry name" value="Homodimeric domain of signal transducing histidine kinase"/>
    <property type="match status" value="1"/>
</dbReference>
<dbReference type="EMBL" id="FOVR01000001">
    <property type="protein sequence ID" value="SFN58575.1"/>
    <property type="molecule type" value="Genomic_DNA"/>
</dbReference>
<protein>
    <recommendedName>
        <fullName evidence="2">histidine kinase</fullName>
        <ecNumber evidence="2">2.7.13.3</ecNumber>
    </recommendedName>
</protein>
<dbReference type="Gene3D" id="3.40.50.2300">
    <property type="match status" value="1"/>
</dbReference>
<dbReference type="InterPro" id="IPR004358">
    <property type="entry name" value="Sig_transdc_His_kin-like_C"/>
</dbReference>
<dbReference type="Gene3D" id="3.30.565.10">
    <property type="entry name" value="Histidine kinase-like ATPase, C-terminal domain"/>
    <property type="match status" value="1"/>
</dbReference>
<dbReference type="SUPFAM" id="SSF55874">
    <property type="entry name" value="ATPase domain of HSP90 chaperone/DNA topoisomerase II/histidine kinase"/>
    <property type="match status" value="1"/>
</dbReference>
<keyword evidence="7" id="KW-0472">Membrane</keyword>
<dbReference type="GO" id="GO:0009927">
    <property type="term" value="F:histidine phosphotransfer kinase activity"/>
    <property type="evidence" value="ECO:0007669"/>
    <property type="project" value="TreeGrafter"/>
</dbReference>
<dbReference type="InterPro" id="IPR003661">
    <property type="entry name" value="HisK_dim/P_dom"/>
</dbReference>
<dbReference type="Pfam" id="PF00512">
    <property type="entry name" value="HisKA"/>
    <property type="match status" value="1"/>
</dbReference>
<dbReference type="InterPro" id="IPR011006">
    <property type="entry name" value="CheY-like_superfamily"/>
</dbReference>
<dbReference type="SMART" id="SM00387">
    <property type="entry name" value="HATPase_c"/>
    <property type="match status" value="1"/>
</dbReference>
<evidence type="ECO:0000256" key="3">
    <source>
        <dbReference type="ARBA" id="ARBA00022553"/>
    </source>
</evidence>
<keyword evidence="7" id="KW-0812">Transmembrane</keyword>
<dbReference type="EC" id="2.7.13.3" evidence="2"/>
<dbReference type="OrthoDB" id="9764438at2"/>
<feature type="transmembrane region" description="Helical" evidence="7">
    <location>
        <begin position="143"/>
        <end position="164"/>
    </location>
</feature>
<evidence type="ECO:0000256" key="1">
    <source>
        <dbReference type="ARBA" id="ARBA00000085"/>
    </source>
</evidence>
<feature type="domain" description="Response regulatory" evidence="9">
    <location>
        <begin position="501"/>
        <end position="614"/>
    </location>
</feature>
<dbReference type="GO" id="GO:0005886">
    <property type="term" value="C:plasma membrane"/>
    <property type="evidence" value="ECO:0007669"/>
    <property type="project" value="TreeGrafter"/>
</dbReference>
<dbReference type="SMART" id="SM00388">
    <property type="entry name" value="HisKA"/>
    <property type="match status" value="1"/>
</dbReference>
<comment type="catalytic activity">
    <reaction evidence="1">
        <text>ATP + protein L-histidine = ADP + protein N-phospho-L-histidine.</text>
        <dbReference type="EC" id="2.7.13.3"/>
    </reaction>
</comment>
<keyword evidence="11" id="KW-1185">Reference proteome</keyword>
<keyword evidence="4" id="KW-0808">Transferase</keyword>
<evidence type="ECO:0000256" key="7">
    <source>
        <dbReference type="SAM" id="Phobius"/>
    </source>
</evidence>
<evidence type="ECO:0000256" key="5">
    <source>
        <dbReference type="ARBA" id="ARBA00022777"/>
    </source>
</evidence>
<dbReference type="InterPro" id="IPR001789">
    <property type="entry name" value="Sig_transdc_resp-reg_receiver"/>
</dbReference>
<name>A0A1I5A7Z9_9HYPH</name>
<keyword evidence="3 6" id="KW-0597">Phosphoprotein</keyword>